<organism evidence="1 2">
    <name type="scientific">Goodea atripinnis</name>
    <dbReference type="NCBI Taxonomy" id="208336"/>
    <lineage>
        <taxon>Eukaryota</taxon>
        <taxon>Metazoa</taxon>
        <taxon>Chordata</taxon>
        <taxon>Craniata</taxon>
        <taxon>Vertebrata</taxon>
        <taxon>Euteleostomi</taxon>
        <taxon>Actinopterygii</taxon>
        <taxon>Neopterygii</taxon>
        <taxon>Teleostei</taxon>
        <taxon>Neoteleostei</taxon>
        <taxon>Acanthomorphata</taxon>
        <taxon>Ovalentaria</taxon>
        <taxon>Atherinomorphae</taxon>
        <taxon>Cyprinodontiformes</taxon>
        <taxon>Goodeidae</taxon>
        <taxon>Goodea</taxon>
    </lineage>
</organism>
<evidence type="ECO:0000313" key="1">
    <source>
        <dbReference type="EMBL" id="MEQ2184008.1"/>
    </source>
</evidence>
<gene>
    <name evidence="1" type="ORF">GOODEAATRI_003685</name>
</gene>
<proteinExistence type="predicted"/>
<evidence type="ECO:0000313" key="2">
    <source>
        <dbReference type="Proteomes" id="UP001476798"/>
    </source>
</evidence>
<reference evidence="1 2" key="1">
    <citation type="submission" date="2021-06" db="EMBL/GenBank/DDBJ databases">
        <authorList>
            <person name="Palmer J.M."/>
        </authorList>
    </citation>
    <scope>NUCLEOTIDE SEQUENCE [LARGE SCALE GENOMIC DNA]</scope>
    <source>
        <strain evidence="1 2">GA_2019</strain>
        <tissue evidence="1">Muscle</tissue>
    </source>
</reference>
<accession>A0ABV0PKJ5</accession>
<keyword evidence="2" id="KW-1185">Reference proteome</keyword>
<comment type="caution">
    <text evidence="1">The sequence shown here is derived from an EMBL/GenBank/DDBJ whole genome shotgun (WGS) entry which is preliminary data.</text>
</comment>
<protein>
    <submittedName>
        <fullName evidence="1">Uncharacterized protein</fullName>
    </submittedName>
</protein>
<dbReference type="Proteomes" id="UP001476798">
    <property type="component" value="Unassembled WGS sequence"/>
</dbReference>
<dbReference type="EMBL" id="JAHRIO010080110">
    <property type="protein sequence ID" value="MEQ2184008.1"/>
    <property type="molecule type" value="Genomic_DNA"/>
</dbReference>
<sequence length="67" mass="7401">MTISATRLHVNRSLFNAKGVCFYTEGPGGMEEEAAFGEDIDLFQVILSWVCVSRLAVAPVESFVYVK</sequence>
<name>A0ABV0PKJ5_9TELE</name>